<dbReference type="EMBL" id="BARU01047084">
    <property type="protein sequence ID" value="GAH96249.1"/>
    <property type="molecule type" value="Genomic_DNA"/>
</dbReference>
<sequence length="91" mass="10226">MKRLRRLLEPIAERLQGVPGVQLEMSEFLPGGFPIIIVKVDRLKLGRSAKEVLQELKDGNPPIYVFDKAVAFTDEFIISSCSLNEEQANIV</sequence>
<proteinExistence type="predicted"/>
<organism evidence="1">
    <name type="scientific">marine sediment metagenome</name>
    <dbReference type="NCBI Taxonomy" id="412755"/>
    <lineage>
        <taxon>unclassified sequences</taxon>
        <taxon>metagenomes</taxon>
        <taxon>ecological metagenomes</taxon>
    </lineage>
</organism>
<gene>
    <name evidence="1" type="ORF">S03H2_70717</name>
</gene>
<name>X1L1C4_9ZZZZ</name>
<reference evidence="1" key="1">
    <citation type="journal article" date="2014" name="Front. Microbiol.">
        <title>High frequency of phylogenetically diverse reductive dehalogenase-homologous genes in deep subseafloor sedimentary metagenomes.</title>
        <authorList>
            <person name="Kawai M."/>
            <person name="Futagami T."/>
            <person name="Toyoda A."/>
            <person name="Takaki Y."/>
            <person name="Nishi S."/>
            <person name="Hori S."/>
            <person name="Arai W."/>
            <person name="Tsubouchi T."/>
            <person name="Morono Y."/>
            <person name="Uchiyama I."/>
            <person name="Ito T."/>
            <person name="Fujiyama A."/>
            <person name="Inagaki F."/>
            <person name="Takami H."/>
        </authorList>
    </citation>
    <scope>NUCLEOTIDE SEQUENCE</scope>
    <source>
        <strain evidence="1">Expedition CK06-06</strain>
    </source>
</reference>
<dbReference type="AlphaFoldDB" id="X1L1C4"/>
<protein>
    <submittedName>
        <fullName evidence="1">Uncharacterized protein</fullName>
    </submittedName>
</protein>
<accession>X1L1C4</accession>
<evidence type="ECO:0000313" key="1">
    <source>
        <dbReference type="EMBL" id="GAH96249.1"/>
    </source>
</evidence>
<comment type="caution">
    <text evidence="1">The sequence shown here is derived from an EMBL/GenBank/DDBJ whole genome shotgun (WGS) entry which is preliminary data.</text>
</comment>
<feature type="non-terminal residue" evidence="1">
    <location>
        <position position="91"/>
    </location>
</feature>